<dbReference type="AlphaFoldDB" id="A0A2S5KUV1"/>
<evidence type="ECO:0000259" key="6">
    <source>
        <dbReference type="PROSITE" id="PS50932"/>
    </source>
</evidence>
<dbReference type="InterPro" id="IPR000843">
    <property type="entry name" value="HTH_LacI"/>
</dbReference>
<evidence type="ECO:0000313" key="7">
    <source>
        <dbReference type="EMBL" id="PPC78631.1"/>
    </source>
</evidence>
<dbReference type="InterPro" id="IPR028082">
    <property type="entry name" value="Peripla_BP_I"/>
</dbReference>
<sequence>MATIKDVARLAGVSTSTVSHVINHTRYVSEEISTRVHAAVAQLNYAPSAVARSLKINTTKTFGMLVTVSTNPFFSELVRNVEHACYQQGYHLILCNTEGDVERLQSHLDLLLQRRVDGLLLMCTETNHHIAGWFERFGSVPTVIMDWGPIQPGMDTIQDSAEEGGYLATRHLIDEGHRDIGCLTGPMQKLPAQQRWQGYQRAMQEAGLVVNPQWVLEGSFDCDSGYQAMLALLPLQQRPTAMVAGNDMMAMGLISAAAEHGVRVPDDLSIVGYDDIPFARYMTPALTTIHQDTARIAAVAVQTLLERVQDKQQADRTVMMKPSLVQRASVRRLSPTV</sequence>
<name>A0A2S5KUV1_9PROT</name>
<feature type="domain" description="HTH lacI-type" evidence="6">
    <location>
        <begin position="2"/>
        <end position="56"/>
    </location>
</feature>
<evidence type="ECO:0000313" key="8">
    <source>
        <dbReference type="Proteomes" id="UP000238196"/>
    </source>
</evidence>
<reference evidence="7 8" key="1">
    <citation type="submission" date="2018-02" db="EMBL/GenBank/DDBJ databases">
        <title>novel marine gammaproteobacteria from coastal saline agro ecosystem.</title>
        <authorList>
            <person name="Krishnan R."/>
            <person name="Ramesh Kumar N."/>
        </authorList>
    </citation>
    <scope>NUCLEOTIDE SEQUENCE [LARGE SCALE GENOMIC DNA]</scope>
    <source>
        <strain evidence="7 8">228</strain>
    </source>
</reference>
<keyword evidence="1" id="KW-0678">Repressor</keyword>
<dbReference type="PROSITE" id="PS50932">
    <property type="entry name" value="HTH_LACI_2"/>
    <property type="match status" value="1"/>
</dbReference>
<dbReference type="PANTHER" id="PTHR30146:SF145">
    <property type="entry name" value="RIBOSE OPERON REPRESSOR"/>
    <property type="match status" value="1"/>
</dbReference>
<dbReference type="CDD" id="cd06275">
    <property type="entry name" value="PBP1_PurR"/>
    <property type="match status" value="1"/>
</dbReference>
<comment type="caution">
    <text evidence="7">The sequence shown here is derived from an EMBL/GenBank/DDBJ whole genome shotgun (WGS) entry which is preliminary data.</text>
</comment>
<dbReference type="Gene3D" id="3.40.50.2300">
    <property type="match status" value="2"/>
</dbReference>
<dbReference type="PRINTS" id="PR00036">
    <property type="entry name" value="HTHLACI"/>
</dbReference>
<dbReference type="PROSITE" id="PS00356">
    <property type="entry name" value="HTH_LACI_1"/>
    <property type="match status" value="1"/>
</dbReference>
<dbReference type="CDD" id="cd01392">
    <property type="entry name" value="HTH_LacI"/>
    <property type="match status" value="1"/>
</dbReference>
<accession>A0A2S5KUV1</accession>
<evidence type="ECO:0000256" key="1">
    <source>
        <dbReference type="ARBA" id="ARBA00022491"/>
    </source>
</evidence>
<dbReference type="InterPro" id="IPR010982">
    <property type="entry name" value="Lambda_DNA-bd_dom_sf"/>
</dbReference>
<dbReference type="Pfam" id="PF13377">
    <property type="entry name" value="Peripla_BP_3"/>
    <property type="match status" value="1"/>
</dbReference>
<dbReference type="SMART" id="SM00354">
    <property type="entry name" value="HTH_LACI"/>
    <property type="match status" value="1"/>
</dbReference>
<evidence type="ECO:0000256" key="5">
    <source>
        <dbReference type="ARBA" id="ARBA00044140"/>
    </source>
</evidence>
<evidence type="ECO:0000256" key="4">
    <source>
        <dbReference type="ARBA" id="ARBA00023163"/>
    </source>
</evidence>
<gene>
    <name evidence="7" type="ORF">C4K68_03740</name>
</gene>
<dbReference type="EMBL" id="PRLP01000012">
    <property type="protein sequence ID" value="PPC78631.1"/>
    <property type="molecule type" value="Genomic_DNA"/>
</dbReference>
<dbReference type="GO" id="GO:0000976">
    <property type="term" value="F:transcription cis-regulatory region binding"/>
    <property type="evidence" value="ECO:0007669"/>
    <property type="project" value="TreeGrafter"/>
</dbReference>
<evidence type="ECO:0000256" key="3">
    <source>
        <dbReference type="ARBA" id="ARBA00023125"/>
    </source>
</evidence>
<protein>
    <recommendedName>
        <fullName evidence="5">Ribose operon repressor</fullName>
    </recommendedName>
</protein>
<evidence type="ECO:0000256" key="2">
    <source>
        <dbReference type="ARBA" id="ARBA00023015"/>
    </source>
</evidence>
<proteinExistence type="predicted"/>
<dbReference type="Gene3D" id="1.10.260.40">
    <property type="entry name" value="lambda repressor-like DNA-binding domains"/>
    <property type="match status" value="1"/>
</dbReference>
<dbReference type="SUPFAM" id="SSF47413">
    <property type="entry name" value="lambda repressor-like DNA-binding domains"/>
    <property type="match status" value="1"/>
</dbReference>
<dbReference type="SUPFAM" id="SSF53822">
    <property type="entry name" value="Periplasmic binding protein-like I"/>
    <property type="match status" value="1"/>
</dbReference>
<dbReference type="OrthoDB" id="5621819at2"/>
<dbReference type="GO" id="GO:0003700">
    <property type="term" value="F:DNA-binding transcription factor activity"/>
    <property type="evidence" value="ECO:0007669"/>
    <property type="project" value="TreeGrafter"/>
</dbReference>
<dbReference type="Pfam" id="PF00356">
    <property type="entry name" value="LacI"/>
    <property type="match status" value="1"/>
</dbReference>
<dbReference type="Proteomes" id="UP000238196">
    <property type="component" value="Unassembled WGS sequence"/>
</dbReference>
<dbReference type="PANTHER" id="PTHR30146">
    <property type="entry name" value="LACI-RELATED TRANSCRIPTIONAL REPRESSOR"/>
    <property type="match status" value="1"/>
</dbReference>
<keyword evidence="3" id="KW-0238">DNA-binding</keyword>
<dbReference type="InterPro" id="IPR046335">
    <property type="entry name" value="LacI/GalR-like_sensor"/>
</dbReference>
<keyword evidence="4" id="KW-0804">Transcription</keyword>
<dbReference type="FunFam" id="1.10.260.40:FF:000002">
    <property type="entry name" value="HTH-type transcriptional repressor PurR"/>
    <property type="match status" value="1"/>
</dbReference>
<organism evidence="7 8">
    <name type="scientific">Proteobacteria bacterium 228</name>
    <dbReference type="NCBI Taxonomy" id="2083153"/>
    <lineage>
        <taxon>Bacteria</taxon>
        <taxon>Pseudomonadati</taxon>
        <taxon>Pseudomonadota</taxon>
    </lineage>
</organism>
<keyword evidence="2" id="KW-0805">Transcription regulation</keyword>
<dbReference type="InterPro" id="IPR057343">
    <property type="entry name" value="PurR_sensor_dom"/>
</dbReference>